<sequence>MNLKSRKFIKYVFFFALTIVLVVLYNFYKINENDILRSNIKQEVQRNEYVKLSEIVDGDWDNIIIVNPYTDKAEINNKYGIAVNRISDFSVAHRDDSVLIIFCKGKGIRNYIYWPGSIFSSEDEKIYNSIKIKKEDTRFKADKTSDNNTPLNLIHIKK</sequence>
<reference evidence="2" key="1">
    <citation type="journal article" date="2014" name="Int. J. Syst. Evol. Microbiol.">
        <title>Complete genome sequence of Corynebacterium casei LMG S-19264T (=DSM 44701T), isolated from a smear-ripened cheese.</title>
        <authorList>
            <consortium name="US DOE Joint Genome Institute (JGI-PGF)"/>
            <person name="Walter F."/>
            <person name="Albersmeier A."/>
            <person name="Kalinowski J."/>
            <person name="Ruckert C."/>
        </authorList>
    </citation>
    <scope>NUCLEOTIDE SEQUENCE</scope>
    <source>
        <strain evidence="2">CGMCC 1.15760</strain>
    </source>
</reference>
<dbReference type="Proteomes" id="UP000616608">
    <property type="component" value="Unassembled WGS sequence"/>
</dbReference>
<gene>
    <name evidence="2" type="ORF">GCM10007425_09040</name>
</gene>
<feature type="transmembrane region" description="Helical" evidence="1">
    <location>
        <begin position="12"/>
        <end position="28"/>
    </location>
</feature>
<keyword evidence="1" id="KW-0812">Transmembrane</keyword>
<dbReference type="RefSeq" id="WP_188613841.1">
    <property type="nucleotide sequence ID" value="NZ_BMJT01000003.1"/>
</dbReference>
<dbReference type="EMBL" id="BMJT01000003">
    <property type="protein sequence ID" value="GGG16878.1"/>
    <property type="molecule type" value="Genomic_DNA"/>
</dbReference>
<evidence type="ECO:0000313" key="3">
    <source>
        <dbReference type="Proteomes" id="UP000616608"/>
    </source>
</evidence>
<name>A0A917LET8_9BACI</name>
<keyword evidence="1" id="KW-1133">Transmembrane helix</keyword>
<organism evidence="2 3">
    <name type="scientific">Lysinibacillus alkalisoli</name>
    <dbReference type="NCBI Taxonomy" id="1911548"/>
    <lineage>
        <taxon>Bacteria</taxon>
        <taxon>Bacillati</taxon>
        <taxon>Bacillota</taxon>
        <taxon>Bacilli</taxon>
        <taxon>Bacillales</taxon>
        <taxon>Bacillaceae</taxon>
        <taxon>Lysinibacillus</taxon>
    </lineage>
</organism>
<comment type="caution">
    <text evidence="2">The sequence shown here is derived from an EMBL/GenBank/DDBJ whole genome shotgun (WGS) entry which is preliminary data.</text>
</comment>
<reference evidence="2" key="2">
    <citation type="submission" date="2020-09" db="EMBL/GenBank/DDBJ databases">
        <authorList>
            <person name="Sun Q."/>
            <person name="Zhou Y."/>
        </authorList>
    </citation>
    <scope>NUCLEOTIDE SEQUENCE</scope>
    <source>
        <strain evidence="2">CGMCC 1.15760</strain>
    </source>
</reference>
<proteinExistence type="predicted"/>
<keyword evidence="3" id="KW-1185">Reference proteome</keyword>
<evidence type="ECO:0000313" key="2">
    <source>
        <dbReference type="EMBL" id="GGG16878.1"/>
    </source>
</evidence>
<protein>
    <submittedName>
        <fullName evidence="2">Uncharacterized protein</fullName>
    </submittedName>
</protein>
<accession>A0A917LET8</accession>
<dbReference type="AlphaFoldDB" id="A0A917LET8"/>
<keyword evidence="1" id="KW-0472">Membrane</keyword>
<evidence type="ECO:0000256" key="1">
    <source>
        <dbReference type="SAM" id="Phobius"/>
    </source>
</evidence>